<evidence type="ECO:0000313" key="2">
    <source>
        <dbReference type="Proteomes" id="UP000327179"/>
    </source>
</evidence>
<proteinExistence type="predicted"/>
<dbReference type="KEGG" id="plal:FXN65_10610"/>
<keyword evidence="2" id="KW-1185">Reference proteome</keyword>
<sequence length="82" mass="9138">MVEAVDREWDREFEHKGIKYEIGFSWKDGNVPSAALVKIPVQQGVSGAHAQHLSASWSSEAEALDQAKAYAAKYIDTKFRAD</sequence>
<evidence type="ECO:0000313" key="1">
    <source>
        <dbReference type="EMBL" id="QEY62505.1"/>
    </source>
</evidence>
<name>A0A5J6QL66_9GAMM</name>
<dbReference type="Proteomes" id="UP000327179">
    <property type="component" value="Chromosome"/>
</dbReference>
<gene>
    <name evidence="1" type="ORF">FXN65_10610</name>
</gene>
<dbReference type="EMBL" id="CP043311">
    <property type="protein sequence ID" value="QEY62505.1"/>
    <property type="molecule type" value="Genomic_DNA"/>
</dbReference>
<accession>A0A5J6QL66</accession>
<organism evidence="1 2">
    <name type="scientific">Metapseudomonas lalkuanensis</name>
    <dbReference type="NCBI Taxonomy" id="2604832"/>
    <lineage>
        <taxon>Bacteria</taxon>
        <taxon>Pseudomonadati</taxon>
        <taxon>Pseudomonadota</taxon>
        <taxon>Gammaproteobacteria</taxon>
        <taxon>Pseudomonadales</taxon>
        <taxon>Pseudomonadaceae</taxon>
        <taxon>Metapseudomonas</taxon>
    </lineage>
</organism>
<dbReference type="AlphaFoldDB" id="A0A5J6QL66"/>
<reference evidence="1 2" key="1">
    <citation type="submission" date="2019-08" db="EMBL/GenBank/DDBJ databases">
        <title>Whole-genome Sequencing of e-waste polymer degrading bacterium Pseudomonas sp. strain PE08.</title>
        <authorList>
            <person name="Kirdat K."/>
            <person name="Debbarma P."/>
            <person name="Narawade N."/>
            <person name="Suyal D."/>
            <person name="Thorat V."/>
            <person name="Shouche Y."/>
            <person name="Goel R."/>
            <person name="Yadav A."/>
        </authorList>
    </citation>
    <scope>NUCLEOTIDE SEQUENCE [LARGE SCALE GENOMIC DNA]</scope>
    <source>
        <strain evidence="1 2">PE08</strain>
    </source>
</reference>
<dbReference type="RefSeq" id="WP_151133160.1">
    <property type="nucleotide sequence ID" value="NZ_CP043311.1"/>
</dbReference>
<protein>
    <submittedName>
        <fullName evidence="1">Uncharacterized protein</fullName>
    </submittedName>
</protein>